<keyword evidence="9" id="KW-1185">Reference proteome</keyword>
<reference evidence="8 9" key="1">
    <citation type="submission" date="2020-02" db="EMBL/GenBank/DDBJ databases">
        <authorList>
            <person name="Zhang X.-Y."/>
        </authorList>
    </citation>
    <scope>NUCLEOTIDE SEQUENCE [LARGE SCALE GENOMIC DNA]</scope>
    <source>
        <strain evidence="8 9">C33</strain>
    </source>
</reference>
<dbReference type="Proteomes" id="UP000484885">
    <property type="component" value="Unassembled WGS sequence"/>
</dbReference>
<keyword evidence="2" id="KW-1003">Cell membrane</keyword>
<feature type="transmembrane region" description="Helical" evidence="6">
    <location>
        <begin position="54"/>
        <end position="74"/>
    </location>
</feature>
<dbReference type="Gene3D" id="1.20.120.1200">
    <property type="entry name" value="NADH-ubiquinone/plastoquinone oxidoreductase chain 6, subunit NuoJ"/>
    <property type="match status" value="1"/>
</dbReference>
<dbReference type="RefSeq" id="WP_164208819.1">
    <property type="nucleotide sequence ID" value="NZ_JAAGSC010000023.1"/>
</dbReference>
<dbReference type="Pfam" id="PF13244">
    <property type="entry name" value="MbhD"/>
    <property type="match status" value="1"/>
</dbReference>
<protein>
    <submittedName>
        <fullName evidence="8">DUF4040 domain-containing protein</fullName>
    </submittedName>
</protein>
<keyword evidence="5 6" id="KW-0472">Membrane</keyword>
<evidence type="ECO:0000313" key="8">
    <source>
        <dbReference type="EMBL" id="NDY94176.1"/>
    </source>
</evidence>
<dbReference type="EMBL" id="JAAGSC010000023">
    <property type="protein sequence ID" value="NDY94176.1"/>
    <property type="molecule type" value="Genomic_DNA"/>
</dbReference>
<keyword evidence="3 6" id="KW-0812">Transmembrane</keyword>
<comment type="caution">
    <text evidence="8">The sequence shown here is derived from an EMBL/GenBank/DDBJ whole genome shotgun (WGS) entry which is preliminary data.</text>
</comment>
<feature type="transmembrane region" description="Helical" evidence="6">
    <location>
        <begin position="6"/>
        <end position="23"/>
    </location>
</feature>
<gene>
    <name evidence="8" type="ORF">G3I74_00310</name>
</gene>
<evidence type="ECO:0000256" key="1">
    <source>
        <dbReference type="ARBA" id="ARBA00004651"/>
    </source>
</evidence>
<name>A0A845UYL7_9GAMM</name>
<evidence type="ECO:0000256" key="4">
    <source>
        <dbReference type="ARBA" id="ARBA00022989"/>
    </source>
</evidence>
<evidence type="ECO:0000313" key="9">
    <source>
        <dbReference type="Proteomes" id="UP000484885"/>
    </source>
</evidence>
<evidence type="ECO:0000256" key="2">
    <source>
        <dbReference type="ARBA" id="ARBA00022475"/>
    </source>
</evidence>
<dbReference type="GO" id="GO:0005886">
    <property type="term" value="C:plasma membrane"/>
    <property type="evidence" value="ECO:0007669"/>
    <property type="project" value="UniProtKB-SubCell"/>
</dbReference>
<evidence type="ECO:0000256" key="6">
    <source>
        <dbReference type="SAM" id="Phobius"/>
    </source>
</evidence>
<sequence length="82" mass="8844">MSPNDVFDLLILTLLIGCALAIARLKDLAAAVVLFSIYSFSLCLLWVHRGAPDVAMTEAAVGAGITAVLFFYALTRTGRREK</sequence>
<feature type="transmembrane region" description="Helical" evidence="6">
    <location>
        <begin position="28"/>
        <end position="48"/>
    </location>
</feature>
<keyword evidence="4 6" id="KW-1133">Transmembrane helix</keyword>
<proteinExistence type="predicted"/>
<dbReference type="InterPro" id="IPR042106">
    <property type="entry name" value="Nuo/plastoQ_OxRdtase_6_NuoJ"/>
</dbReference>
<evidence type="ECO:0000256" key="3">
    <source>
        <dbReference type="ARBA" id="ARBA00022692"/>
    </source>
</evidence>
<dbReference type="AlphaFoldDB" id="A0A845UYL7"/>
<evidence type="ECO:0000256" key="5">
    <source>
        <dbReference type="ARBA" id="ARBA00023136"/>
    </source>
</evidence>
<comment type="subcellular location">
    <subcellularLocation>
        <location evidence="1">Cell membrane</location>
        <topology evidence="1">Multi-pass membrane protein</topology>
    </subcellularLocation>
</comment>
<organism evidence="8 9">
    <name type="scientific">Wenzhouxiangella limi</name>
    <dbReference type="NCBI Taxonomy" id="2707351"/>
    <lineage>
        <taxon>Bacteria</taxon>
        <taxon>Pseudomonadati</taxon>
        <taxon>Pseudomonadota</taxon>
        <taxon>Gammaproteobacteria</taxon>
        <taxon>Chromatiales</taxon>
        <taxon>Wenzhouxiangellaceae</taxon>
        <taxon>Wenzhouxiangella</taxon>
    </lineage>
</organism>
<dbReference type="InterPro" id="IPR025383">
    <property type="entry name" value="MrpA_C/MbhD"/>
</dbReference>
<feature type="domain" description="MrpA C-terminal/MbhD" evidence="7">
    <location>
        <begin position="14"/>
        <end position="79"/>
    </location>
</feature>
<accession>A0A845UYL7</accession>
<evidence type="ECO:0000259" key="7">
    <source>
        <dbReference type="Pfam" id="PF13244"/>
    </source>
</evidence>